<dbReference type="KEGG" id="hhe:HH_0967"/>
<dbReference type="AlphaFoldDB" id="Q7VHK0"/>
<evidence type="ECO:0000313" key="2">
    <source>
        <dbReference type="Proteomes" id="UP000002495"/>
    </source>
</evidence>
<dbReference type="Proteomes" id="UP000002495">
    <property type="component" value="Chromosome"/>
</dbReference>
<accession>Q7VHK0</accession>
<name>Q7VHK0_HELHP</name>
<keyword evidence="2" id="KW-1185">Reference proteome</keyword>
<evidence type="ECO:0000313" key="1">
    <source>
        <dbReference type="EMBL" id="AAP77564.1"/>
    </source>
</evidence>
<proteinExistence type="predicted"/>
<dbReference type="HOGENOM" id="CLU_040137_0_0_7"/>
<gene>
    <name evidence="1" type="ordered locus">HH_0967</name>
</gene>
<dbReference type="STRING" id="235279.HH_0967"/>
<dbReference type="eggNOG" id="COG1216">
    <property type="taxonomic scope" value="Bacteria"/>
</dbReference>
<dbReference type="EMBL" id="AE017125">
    <property type="protein sequence ID" value="AAP77564.1"/>
    <property type="molecule type" value="Genomic_DNA"/>
</dbReference>
<protein>
    <recommendedName>
        <fullName evidence="3">DUF2972 domain-containing protein</fullName>
    </recommendedName>
</protein>
<dbReference type="InterPro" id="IPR021353">
    <property type="entry name" value="DUF2972"/>
</dbReference>
<organism evidence="1 2">
    <name type="scientific">Helicobacter hepaticus (strain ATCC 51449 / 3B1)</name>
    <dbReference type="NCBI Taxonomy" id="235279"/>
    <lineage>
        <taxon>Bacteria</taxon>
        <taxon>Pseudomonadati</taxon>
        <taxon>Campylobacterota</taxon>
        <taxon>Epsilonproteobacteria</taxon>
        <taxon>Campylobacterales</taxon>
        <taxon>Helicobacteraceae</taxon>
        <taxon>Helicobacter</taxon>
    </lineage>
</organism>
<sequence>MRNLLHLNGGGAHNRSKTIRILKRKGLRFALAYNARKKKRVFKQTSFYQHFFQKLEMFYIIFVSHMPHKFHIYNILKRFHILTTHTPTLVFISQHYEEIISWIESKEFKEQYIDKNHPYPPLLNPERLNVRVQSCHYNKENNKEFQCKESQGNESMVSKNIKPYDNLSYQNISPEIAWDLNLPLPPYYQFVYWGSHGSGSSGLTTFLEYCGVNQCPWKGVYGGNGKESYLWYFHQFTKNFKDSTFIYLPIREFVKSASKFYALIPYSKALLTARDPISNLKSFVQLIIPKEGWDTRASNPITITLQSNPNEVCQNLVGYWSMDSKSNLHIGDAPSFETISYFIDTEQYAGAFHDTQLKNALINLKDSVIIDMSEIVGEKTFDTIKRLSKELGFPAPIEEEKEKFATQRAIEYLNFLPITLQIETLQRNICLCIQDNAYKTNYLNITPLLFNKQDCFYERIIICTTKEDWDILKKQDIKMLEEVKAYLLRLISRLQQQKEIENKKKLSESQVLEYLREHTYLRIKFKQILDEHLAYIKQERPDIVASWKYYQEFERMCGEMVSKGGLEPPTSGL</sequence>
<evidence type="ECO:0008006" key="3">
    <source>
        <dbReference type="Google" id="ProtNLM"/>
    </source>
</evidence>
<reference evidence="1 2" key="1">
    <citation type="journal article" date="2003" name="Proc. Natl. Acad. Sci. U.S.A.">
        <title>The complete genome sequence of the carcinogenic bacterium Helicobacter hepaticus.</title>
        <authorList>
            <person name="Suerbaum S."/>
            <person name="Josenhans C."/>
            <person name="Sterzenbach T."/>
            <person name="Drescher B."/>
            <person name="Brandt P."/>
            <person name="Bell M."/>
            <person name="Droege M."/>
            <person name="Fartmann B."/>
            <person name="Fischer H.-P."/>
            <person name="Ge Z."/>
            <person name="Hoerster A."/>
            <person name="Holland R."/>
            <person name="Klein K."/>
            <person name="Koenig J."/>
            <person name="Macko L."/>
            <person name="Mendz G.L."/>
            <person name="Nyakatura G."/>
            <person name="Schauer D.B."/>
            <person name="Shen Z."/>
            <person name="Weber J."/>
            <person name="Frosch M."/>
            <person name="Fox J.G."/>
        </authorList>
    </citation>
    <scope>NUCLEOTIDE SEQUENCE [LARGE SCALE GENOMIC DNA]</scope>
    <source>
        <strain evidence="2">ATCC 51449 / 3B1</strain>
    </source>
</reference>
<dbReference type="Pfam" id="PF11186">
    <property type="entry name" value="DUF2972"/>
    <property type="match status" value="1"/>
</dbReference>